<evidence type="ECO:0000256" key="2">
    <source>
        <dbReference type="ARBA" id="ARBA00023125"/>
    </source>
</evidence>
<evidence type="ECO:0000256" key="3">
    <source>
        <dbReference type="ARBA" id="ARBA00023163"/>
    </source>
</evidence>
<dbReference type="RefSeq" id="WP_207846198.1">
    <property type="nucleotide sequence ID" value="NZ_JAFVMH010000004.1"/>
</dbReference>
<sequence>MKQKSAPQQDRSRQTYETLLLAAGELLAEVGLEQFSTNRVCLHAQVTPPALYRYFPNKYALLVAMGERLMEAQDEALFAWIEQGGLEATSTDEVHEKFCTLIREMVRITQSHAGGIWIIRAMRATPVLRQVRVNSRERVVDRLMQVVKVGLDDNQLRIALRLDVELVTAAIEWLIEEPESDSERIIHELSWNRYSFFEKLRERAAQCDMVRQDAS</sequence>
<feature type="domain" description="HTH tetR-type" evidence="5">
    <location>
        <begin position="13"/>
        <end position="73"/>
    </location>
</feature>
<keyword evidence="1" id="KW-0805">Transcription regulation</keyword>
<keyword evidence="2 4" id="KW-0238">DNA-binding</keyword>
<dbReference type="EMBL" id="JAFVMH010000004">
    <property type="protein sequence ID" value="MBO1325546.1"/>
    <property type="molecule type" value="Genomic_DNA"/>
</dbReference>
<dbReference type="Gene3D" id="1.10.357.10">
    <property type="entry name" value="Tetracycline Repressor, domain 2"/>
    <property type="match status" value="1"/>
</dbReference>
<dbReference type="InterPro" id="IPR009057">
    <property type="entry name" value="Homeodomain-like_sf"/>
</dbReference>
<evidence type="ECO:0000313" key="7">
    <source>
        <dbReference type="Proteomes" id="UP000664073"/>
    </source>
</evidence>
<dbReference type="PANTHER" id="PTHR30055:SF234">
    <property type="entry name" value="HTH-TYPE TRANSCRIPTIONAL REGULATOR BETI"/>
    <property type="match status" value="1"/>
</dbReference>
<evidence type="ECO:0000256" key="4">
    <source>
        <dbReference type="PROSITE-ProRule" id="PRU00335"/>
    </source>
</evidence>
<dbReference type="GO" id="GO:0000976">
    <property type="term" value="F:transcription cis-regulatory region binding"/>
    <property type="evidence" value="ECO:0007669"/>
    <property type="project" value="TreeGrafter"/>
</dbReference>
<dbReference type="InterPro" id="IPR001647">
    <property type="entry name" value="HTH_TetR"/>
</dbReference>
<evidence type="ECO:0000256" key="1">
    <source>
        <dbReference type="ARBA" id="ARBA00023015"/>
    </source>
</evidence>
<dbReference type="InterPro" id="IPR050109">
    <property type="entry name" value="HTH-type_TetR-like_transc_reg"/>
</dbReference>
<dbReference type="Pfam" id="PF00440">
    <property type="entry name" value="TetR_N"/>
    <property type="match status" value="1"/>
</dbReference>
<gene>
    <name evidence="6" type="ORF">J2D77_10325</name>
</gene>
<protein>
    <submittedName>
        <fullName evidence="6">TetR/AcrR family transcriptional regulator</fullName>
    </submittedName>
</protein>
<feature type="DNA-binding region" description="H-T-H motif" evidence="4">
    <location>
        <begin position="36"/>
        <end position="55"/>
    </location>
</feature>
<keyword evidence="7" id="KW-1185">Reference proteome</keyword>
<evidence type="ECO:0000259" key="5">
    <source>
        <dbReference type="PROSITE" id="PS50977"/>
    </source>
</evidence>
<evidence type="ECO:0000313" key="6">
    <source>
        <dbReference type="EMBL" id="MBO1325546.1"/>
    </source>
</evidence>
<dbReference type="AlphaFoldDB" id="A0A939HQE7"/>
<reference evidence="6" key="1">
    <citation type="submission" date="2021-03" db="EMBL/GenBank/DDBJ databases">
        <title>The complete genome sequence of Acetobacter sp. TBRC 12339.</title>
        <authorList>
            <person name="Charoenyingcharoen P."/>
            <person name="Yukphan P."/>
        </authorList>
    </citation>
    <scope>NUCLEOTIDE SEQUENCE</scope>
    <source>
        <strain evidence="6">TBRC 12339</strain>
    </source>
</reference>
<dbReference type="SUPFAM" id="SSF46689">
    <property type="entry name" value="Homeodomain-like"/>
    <property type="match status" value="1"/>
</dbReference>
<name>A0A939HQE7_9PROT</name>
<keyword evidence="3" id="KW-0804">Transcription</keyword>
<dbReference type="PRINTS" id="PR00455">
    <property type="entry name" value="HTHTETR"/>
</dbReference>
<dbReference type="Proteomes" id="UP000664073">
    <property type="component" value="Unassembled WGS sequence"/>
</dbReference>
<dbReference type="PANTHER" id="PTHR30055">
    <property type="entry name" value="HTH-TYPE TRANSCRIPTIONAL REGULATOR RUTR"/>
    <property type="match status" value="1"/>
</dbReference>
<accession>A0A939HQE7</accession>
<dbReference type="PROSITE" id="PS01081">
    <property type="entry name" value="HTH_TETR_1"/>
    <property type="match status" value="1"/>
</dbReference>
<dbReference type="PROSITE" id="PS50977">
    <property type="entry name" value="HTH_TETR_2"/>
    <property type="match status" value="1"/>
</dbReference>
<dbReference type="InterPro" id="IPR023772">
    <property type="entry name" value="DNA-bd_HTH_TetR-type_CS"/>
</dbReference>
<organism evidence="6 7">
    <name type="scientific">Acetobacter garciniae</name>
    <dbReference type="NCBI Taxonomy" id="2817435"/>
    <lineage>
        <taxon>Bacteria</taxon>
        <taxon>Pseudomonadati</taxon>
        <taxon>Pseudomonadota</taxon>
        <taxon>Alphaproteobacteria</taxon>
        <taxon>Acetobacterales</taxon>
        <taxon>Acetobacteraceae</taxon>
        <taxon>Acetobacter</taxon>
    </lineage>
</organism>
<dbReference type="GO" id="GO:0003700">
    <property type="term" value="F:DNA-binding transcription factor activity"/>
    <property type="evidence" value="ECO:0007669"/>
    <property type="project" value="TreeGrafter"/>
</dbReference>
<comment type="caution">
    <text evidence="6">The sequence shown here is derived from an EMBL/GenBank/DDBJ whole genome shotgun (WGS) entry which is preliminary data.</text>
</comment>
<proteinExistence type="predicted"/>